<evidence type="ECO:0000313" key="4">
    <source>
        <dbReference type="EMBL" id="RZN59441.1"/>
    </source>
</evidence>
<dbReference type="PANTHER" id="PTHR21015:SF22">
    <property type="entry name" value="GLYCOSYLTRANSFERASE"/>
    <property type="match status" value="1"/>
</dbReference>
<dbReference type="AlphaFoldDB" id="A0A429GFQ7"/>
<dbReference type="Pfam" id="PF04101">
    <property type="entry name" value="Glyco_tran_28_C"/>
    <property type="match status" value="1"/>
</dbReference>
<evidence type="ECO:0000256" key="1">
    <source>
        <dbReference type="ARBA" id="ARBA00006962"/>
    </source>
</evidence>
<dbReference type="GO" id="GO:0016758">
    <property type="term" value="F:hexosyltransferase activity"/>
    <property type="evidence" value="ECO:0007669"/>
    <property type="project" value="InterPro"/>
</dbReference>
<reference evidence="4 6" key="2">
    <citation type="journal article" date="2019" name="Nat. Microbiol.">
        <title>Wide diversity of methane and short-chain alkane metabolisms in uncultured archaea.</title>
        <authorList>
            <person name="Borrel G."/>
            <person name="Adam P.S."/>
            <person name="McKay L.J."/>
            <person name="Chen L.X."/>
            <person name="Sierra-Garcia I.N."/>
            <person name="Sieber C.M."/>
            <person name="Letourneur Q."/>
            <person name="Ghozlane A."/>
            <person name="Andersen G.L."/>
            <person name="Li W.J."/>
            <person name="Hallam S.J."/>
            <person name="Muyzer G."/>
            <person name="de Oliveira V.M."/>
            <person name="Inskeep W.P."/>
            <person name="Banfield J.F."/>
            <person name="Gribaldo S."/>
        </authorList>
    </citation>
    <scope>NUCLEOTIDE SEQUENCE [LARGE SCALE GENOMIC DNA]</scope>
    <source>
        <strain evidence="4">NM4</strain>
    </source>
</reference>
<dbReference type="Gene3D" id="3.40.50.2000">
    <property type="entry name" value="Glycogen Phosphorylase B"/>
    <property type="match status" value="2"/>
</dbReference>
<name>A0A429GFQ7_9CREN</name>
<evidence type="ECO:0000313" key="6">
    <source>
        <dbReference type="Proteomes" id="UP000316217"/>
    </source>
</evidence>
<dbReference type="InterPro" id="IPR007235">
    <property type="entry name" value="Glyco_trans_28_C"/>
</dbReference>
<feature type="domain" description="Glycosyl transferase family 28 C-terminal" evidence="2">
    <location>
        <begin position="247"/>
        <end position="341"/>
    </location>
</feature>
<evidence type="ECO:0000313" key="5">
    <source>
        <dbReference type="Proteomes" id="UP000277582"/>
    </source>
</evidence>
<sequence>MRFYISFMGIGYGHASRCINIARELMRRGYEVFLSSYGDGLGYIARESSDIPVVIGGRRVTWKMREDGSPDIKGTLARLPVYAFRFFGHVKGELENIEAVEPDVVISDSRISTIIAARSLEIPLSVIVNQPRILLKSPLLQKGTTKLMSTAWNLSNSVIMADLPPPYTISKAHIEDLPKSLYDRLEFVGPIVKRVKKVNGEEKRVLVLISGPLHERIPLIKSLIPLIRKNDEKDIQFTVSLGDAGSSYVEKGRNYVIYGWLQNKWEVLKKSDLVVCRGGHTTISEAILSGIPVISIPVPGHSEKEENSRSIERIGVGMILEQDKIDLFFKCVKTVLDDPKYHKRADEIAKRFSTWDSVDRTVGIILSSIH</sequence>
<dbReference type="EMBL" id="RXII01000105">
    <property type="protein sequence ID" value="RZN59441.1"/>
    <property type="molecule type" value="Genomic_DNA"/>
</dbReference>
<dbReference type="EMBL" id="RCOS01000146">
    <property type="protein sequence ID" value="RSN72610.1"/>
    <property type="molecule type" value="Genomic_DNA"/>
</dbReference>
<evidence type="ECO:0000259" key="2">
    <source>
        <dbReference type="Pfam" id="PF04101"/>
    </source>
</evidence>
<comment type="similarity">
    <text evidence="1">Belongs to the glycosyltransferase 28 family.</text>
</comment>
<comment type="caution">
    <text evidence="3">The sequence shown here is derived from an EMBL/GenBank/DDBJ whole genome shotgun (WGS) entry which is preliminary data.</text>
</comment>
<accession>A0A429GFQ7</accession>
<evidence type="ECO:0000313" key="3">
    <source>
        <dbReference type="EMBL" id="RSN72610.1"/>
    </source>
</evidence>
<dbReference type="OrthoDB" id="46222at2157"/>
<dbReference type="Proteomes" id="UP000277582">
    <property type="component" value="Unassembled WGS sequence"/>
</dbReference>
<dbReference type="PANTHER" id="PTHR21015">
    <property type="entry name" value="UDP-N-ACETYLGLUCOSAMINE--N-ACETYLMURAMYL-(PENTAPEPTIDE) PYROPHOSPHORYL-UNDECAPRENOL N-ACETYLGLUCOSAMINE TRANSFERASE 1"/>
    <property type="match status" value="1"/>
</dbReference>
<reference evidence="3 5" key="1">
    <citation type="submission" date="2018-10" db="EMBL/GenBank/DDBJ databases">
        <title>Co-occurring genomic capacity for anaerobic methane metabolism and dissimilatory sulfite reduction discovered in the Korarchaeota.</title>
        <authorList>
            <person name="Mckay L.J."/>
            <person name="Dlakic M."/>
            <person name="Fields M.W."/>
            <person name="Delmont T.O."/>
            <person name="Eren A.M."/>
            <person name="Jay Z.J."/>
            <person name="Klingelsmith K.B."/>
            <person name="Rusch D.B."/>
            <person name="Inskeep W.P."/>
        </authorList>
    </citation>
    <scope>NUCLEOTIDE SEQUENCE [LARGE SCALE GENOMIC DNA]</scope>
    <source>
        <strain evidence="3 5">MDKW</strain>
    </source>
</reference>
<keyword evidence="5" id="KW-1185">Reference proteome</keyword>
<dbReference type="Proteomes" id="UP000316217">
    <property type="component" value="Unassembled WGS sequence"/>
</dbReference>
<gene>
    <name evidence="3" type="ORF">D6D85_13370</name>
    <name evidence="4" type="ORF">EF810_06805</name>
</gene>
<proteinExistence type="inferred from homology"/>
<dbReference type="RefSeq" id="WP_125672448.1">
    <property type="nucleotide sequence ID" value="NZ_RCOS01000146.1"/>
</dbReference>
<organism evidence="3 5">
    <name type="scientific">Candidatus Methanodesulfokora washburnensis</name>
    <dbReference type="NCBI Taxonomy" id="2478471"/>
    <lineage>
        <taxon>Archaea</taxon>
        <taxon>Thermoproteota</taxon>
        <taxon>Candidatus Korarchaeia</taxon>
        <taxon>Candidatus Korarchaeia incertae sedis</taxon>
        <taxon>Candidatus Methanodesulfokora</taxon>
    </lineage>
</organism>
<protein>
    <recommendedName>
        <fullName evidence="2">Glycosyl transferase family 28 C-terminal domain-containing protein</fullName>
    </recommendedName>
</protein>
<dbReference type="SUPFAM" id="SSF53756">
    <property type="entry name" value="UDP-Glycosyltransferase/glycogen phosphorylase"/>
    <property type="match status" value="1"/>
</dbReference>